<dbReference type="SMART" id="SM00347">
    <property type="entry name" value="HTH_MARR"/>
    <property type="match status" value="1"/>
</dbReference>
<dbReference type="SUPFAM" id="SSF46785">
    <property type="entry name" value="Winged helix' DNA-binding domain"/>
    <property type="match status" value="1"/>
</dbReference>
<reference evidence="4" key="1">
    <citation type="journal article" date="2019" name="Int. J. Syst. Evol. Microbiol.">
        <title>The Global Catalogue of Microorganisms (GCM) 10K type strain sequencing project: providing services to taxonomists for standard genome sequencing and annotation.</title>
        <authorList>
            <consortium name="The Broad Institute Genomics Platform"/>
            <consortium name="The Broad Institute Genome Sequencing Center for Infectious Disease"/>
            <person name="Wu L."/>
            <person name="Ma J."/>
        </authorList>
    </citation>
    <scope>NUCLEOTIDE SEQUENCE [LARGE SCALE GENOMIC DNA]</scope>
    <source>
        <strain evidence="4">JCM 11448</strain>
    </source>
</reference>
<evidence type="ECO:0000259" key="2">
    <source>
        <dbReference type="PROSITE" id="PS50995"/>
    </source>
</evidence>
<dbReference type="InterPro" id="IPR036388">
    <property type="entry name" value="WH-like_DNA-bd_sf"/>
</dbReference>
<dbReference type="Proteomes" id="UP001500282">
    <property type="component" value="Unassembled WGS sequence"/>
</dbReference>
<dbReference type="InterPro" id="IPR039422">
    <property type="entry name" value="MarR/SlyA-like"/>
</dbReference>
<dbReference type="EMBL" id="BAAAIH010000003">
    <property type="protein sequence ID" value="GAA1253005.1"/>
    <property type="molecule type" value="Genomic_DNA"/>
</dbReference>
<sequence>MEGAADVWGVVLGMASPPLVGQATDTEDNDYNSKRLSSGYDARMGMTNEGERPPGPAPTGAAFLLAQLGAHAAGLFAERLAELDLTPPQSGLLRLLADSPGRSQRELADDLGMPPSRFVAFADELEERGLIERRRNPADRRLYAVHLTDEGGKLLEGLRKVGAEHERLMTDGLSEQERNQLTGLLRRLAARQGLSPGVHPGFRSMRADRTGRRGGRQTGTSADALEDVETRES</sequence>
<dbReference type="InterPro" id="IPR000835">
    <property type="entry name" value="HTH_MarR-typ"/>
</dbReference>
<proteinExistence type="predicted"/>
<feature type="domain" description="HTH marR-type" evidence="2">
    <location>
        <begin position="58"/>
        <end position="190"/>
    </location>
</feature>
<gene>
    <name evidence="3" type="ORF">GCM10009579_08600</name>
</gene>
<keyword evidence="4" id="KW-1185">Reference proteome</keyword>
<dbReference type="Gene3D" id="1.10.10.10">
    <property type="entry name" value="Winged helix-like DNA-binding domain superfamily/Winged helix DNA-binding domain"/>
    <property type="match status" value="1"/>
</dbReference>
<feature type="region of interest" description="Disordered" evidence="1">
    <location>
        <begin position="39"/>
        <end position="59"/>
    </location>
</feature>
<protein>
    <recommendedName>
        <fullName evidence="2">HTH marR-type domain-containing protein</fullName>
    </recommendedName>
</protein>
<dbReference type="Pfam" id="PF12802">
    <property type="entry name" value="MarR_2"/>
    <property type="match status" value="1"/>
</dbReference>
<dbReference type="PRINTS" id="PR00598">
    <property type="entry name" value="HTHMARR"/>
</dbReference>
<comment type="caution">
    <text evidence="3">The sequence shown here is derived from an EMBL/GenBank/DDBJ whole genome shotgun (WGS) entry which is preliminary data.</text>
</comment>
<evidence type="ECO:0000313" key="3">
    <source>
        <dbReference type="EMBL" id="GAA1253005.1"/>
    </source>
</evidence>
<name>A0ABP4HCC9_9ACTN</name>
<dbReference type="PROSITE" id="PS50995">
    <property type="entry name" value="HTH_MARR_2"/>
    <property type="match status" value="1"/>
</dbReference>
<feature type="region of interest" description="Disordered" evidence="1">
    <location>
        <begin position="191"/>
        <end position="233"/>
    </location>
</feature>
<dbReference type="PANTHER" id="PTHR33164:SF89">
    <property type="entry name" value="MARR FAMILY REGULATORY PROTEIN"/>
    <property type="match status" value="1"/>
</dbReference>
<accession>A0ABP4HCC9</accession>
<dbReference type="InterPro" id="IPR036390">
    <property type="entry name" value="WH_DNA-bd_sf"/>
</dbReference>
<organism evidence="3 4">
    <name type="scientific">Streptomyces javensis</name>
    <dbReference type="NCBI Taxonomy" id="114698"/>
    <lineage>
        <taxon>Bacteria</taxon>
        <taxon>Bacillati</taxon>
        <taxon>Actinomycetota</taxon>
        <taxon>Actinomycetes</taxon>
        <taxon>Kitasatosporales</taxon>
        <taxon>Streptomycetaceae</taxon>
        <taxon>Streptomyces</taxon>
        <taxon>Streptomyces violaceusniger group</taxon>
    </lineage>
</organism>
<evidence type="ECO:0000313" key="4">
    <source>
        <dbReference type="Proteomes" id="UP001500282"/>
    </source>
</evidence>
<evidence type="ECO:0000256" key="1">
    <source>
        <dbReference type="SAM" id="MobiDB-lite"/>
    </source>
</evidence>
<dbReference type="PANTHER" id="PTHR33164">
    <property type="entry name" value="TRANSCRIPTIONAL REGULATOR, MARR FAMILY"/>
    <property type="match status" value="1"/>
</dbReference>